<dbReference type="InterPro" id="IPR032285">
    <property type="entry name" value="Metallophos_N"/>
</dbReference>
<dbReference type="GO" id="GO:0016787">
    <property type="term" value="F:hydrolase activity"/>
    <property type="evidence" value="ECO:0007669"/>
    <property type="project" value="InterPro"/>
</dbReference>
<organism evidence="6 7">
    <name type="scientific">Nocardioides albus</name>
    <dbReference type="NCBI Taxonomy" id="1841"/>
    <lineage>
        <taxon>Bacteria</taxon>
        <taxon>Bacillati</taxon>
        <taxon>Actinomycetota</taxon>
        <taxon>Actinomycetes</taxon>
        <taxon>Propionibacteriales</taxon>
        <taxon>Nocardioidaceae</taxon>
        <taxon>Nocardioides</taxon>
    </lineage>
</organism>
<comment type="caution">
    <text evidence="6">The sequence shown here is derived from an EMBL/GenBank/DDBJ whole genome shotgun (WGS) entry which is preliminary data.</text>
</comment>
<evidence type="ECO:0000313" key="6">
    <source>
        <dbReference type="EMBL" id="MBB3092126.1"/>
    </source>
</evidence>
<feature type="compositionally biased region" description="Polar residues" evidence="1">
    <location>
        <begin position="103"/>
        <end position="114"/>
    </location>
</feature>
<dbReference type="Gene3D" id="2.60.40.10">
    <property type="entry name" value="Immunoglobulins"/>
    <property type="match status" value="1"/>
</dbReference>
<dbReference type="InterPro" id="IPR013783">
    <property type="entry name" value="Ig-like_fold"/>
</dbReference>
<feature type="domain" description="Calcineurin-like phosphoesterase" evidence="3">
    <location>
        <begin position="212"/>
        <end position="384"/>
    </location>
</feature>
<dbReference type="PANTHER" id="PTHR43143">
    <property type="entry name" value="METALLOPHOSPHOESTERASE, CALCINEURIN SUPERFAMILY"/>
    <property type="match status" value="1"/>
</dbReference>
<dbReference type="Pfam" id="PF16370">
    <property type="entry name" value="MetallophosC"/>
    <property type="match status" value="1"/>
</dbReference>
<dbReference type="InterPro" id="IPR029052">
    <property type="entry name" value="Metallo-depent_PP-like"/>
</dbReference>
<feature type="chain" id="PRO_5039556395" description="Phosphoesterase" evidence="2">
    <location>
        <begin position="30"/>
        <end position="616"/>
    </location>
</feature>
<feature type="signal peptide" evidence="2">
    <location>
        <begin position="1"/>
        <end position="29"/>
    </location>
</feature>
<evidence type="ECO:0000259" key="4">
    <source>
        <dbReference type="Pfam" id="PF16370"/>
    </source>
</evidence>
<proteinExistence type="predicted"/>
<gene>
    <name evidence="6" type="ORF">FHS12_005103</name>
</gene>
<evidence type="ECO:0008006" key="8">
    <source>
        <dbReference type="Google" id="ProtNLM"/>
    </source>
</evidence>
<dbReference type="GO" id="GO:0005975">
    <property type="term" value="P:carbohydrate metabolic process"/>
    <property type="evidence" value="ECO:0007669"/>
    <property type="project" value="UniProtKB-ARBA"/>
</dbReference>
<dbReference type="PANTHER" id="PTHR43143:SF1">
    <property type="entry name" value="SERINE_THREONINE-PROTEIN PHOSPHATASE CPPED1"/>
    <property type="match status" value="1"/>
</dbReference>
<evidence type="ECO:0000313" key="7">
    <source>
        <dbReference type="Proteomes" id="UP000577707"/>
    </source>
</evidence>
<dbReference type="Gene3D" id="3.60.21.10">
    <property type="match status" value="1"/>
</dbReference>
<protein>
    <recommendedName>
        <fullName evidence="8">Phosphoesterase</fullName>
    </recommendedName>
</protein>
<feature type="region of interest" description="Disordered" evidence="1">
    <location>
        <begin position="91"/>
        <end position="114"/>
    </location>
</feature>
<dbReference type="AlphaFoldDB" id="A0A7W5FBF3"/>
<name>A0A7W5FBF3_9ACTN</name>
<feature type="domain" description="Calcineurin-like phosphoesterase N-terminal" evidence="5">
    <location>
        <begin position="94"/>
        <end position="153"/>
    </location>
</feature>
<dbReference type="EMBL" id="JACHXG010000016">
    <property type="protein sequence ID" value="MBB3092126.1"/>
    <property type="molecule type" value="Genomic_DNA"/>
</dbReference>
<dbReference type="RefSeq" id="WP_221209273.1">
    <property type="nucleotide sequence ID" value="NZ_BMQT01000016.1"/>
</dbReference>
<reference evidence="6 7" key="1">
    <citation type="submission" date="2020-08" db="EMBL/GenBank/DDBJ databases">
        <title>Genomic Encyclopedia of Type Strains, Phase III (KMG-III): the genomes of soil and plant-associated and newly described type strains.</title>
        <authorList>
            <person name="Whitman W."/>
        </authorList>
    </citation>
    <scope>NUCLEOTIDE SEQUENCE [LARGE SCALE GENOMIC DNA]</scope>
    <source>
        <strain evidence="6 7">CECT 3302</strain>
    </source>
</reference>
<dbReference type="InterPro" id="IPR032288">
    <property type="entry name" value="Metallophos_C"/>
</dbReference>
<sequence>MTSSPPCSGPARRLVALSLALPLSAGALAAIGAAPAYATAHAAASLATDEATDTVWDRTAYRGGVQVVPGPDDDQGTLDGSVFVDIDRDSVQDPTERGVGGVTVSNGRDVTTTDARGDYELPAFDNMTAFITQPRGYQVPVDEDNVAQFHYTHLPEGSPPLEYGGIAPTGQLPDQVNFPVVQSALTQSAAQGCVIGADPQTYNVKEVGYARNGTFDDLAERDDYAGCGALFVGDIVGDDLSLFPRSRDLTSLLNGPARFLPGNHDLDFDTPNRAHSFDTFRAKLGPTYFSYDVGNAHVVALSSIDYPINPPPSRSYGYSLDATQLEWLRRDIAAVPKNKVIVVGSHSPLLEYWYSPSHRTKQLAEIYEILEGREVVAVSGHTHMSENLRKGDFVAGWADVLDPAEGLPFTHLTVGAMSGHWYGGRVLEDGYPTAIMRDGTPPGVLTLDIRGRQVTERYAVRGTDGSDGSDQMALGLNTPRYRTWFEANRRNVGKAPVLSDPTVVGRDELGSTWLTTNVWMGSTGSSVKVSLDGRPAVEAERTQPLRGEPIRSGAEWSDPAANLETLPHGGGLVDHLMHLWRLPLPADLAAGEHVATVTATDVHGRRHTEELRFTVR</sequence>
<dbReference type="Pfam" id="PF00149">
    <property type="entry name" value="Metallophos"/>
    <property type="match status" value="1"/>
</dbReference>
<keyword evidence="2" id="KW-0732">Signal</keyword>
<evidence type="ECO:0000256" key="1">
    <source>
        <dbReference type="SAM" id="MobiDB-lite"/>
    </source>
</evidence>
<dbReference type="SUPFAM" id="SSF56300">
    <property type="entry name" value="Metallo-dependent phosphatases"/>
    <property type="match status" value="1"/>
</dbReference>
<accession>A0A7W5FBF3</accession>
<dbReference type="InterPro" id="IPR004843">
    <property type="entry name" value="Calcineurin-like_PHP"/>
</dbReference>
<evidence type="ECO:0000259" key="3">
    <source>
        <dbReference type="Pfam" id="PF00149"/>
    </source>
</evidence>
<evidence type="ECO:0000259" key="5">
    <source>
        <dbReference type="Pfam" id="PF16371"/>
    </source>
</evidence>
<evidence type="ECO:0000256" key="2">
    <source>
        <dbReference type="SAM" id="SignalP"/>
    </source>
</evidence>
<dbReference type="Proteomes" id="UP000577707">
    <property type="component" value="Unassembled WGS sequence"/>
</dbReference>
<keyword evidence="7" id="KW-1185">Reference proteome</keyword>
<dbReference type="InterPro" id="IPR051918">
    <property type="entry name" value="STPP_CPPED1"/>
</dbReference>
<feature type="domain" description="Calcineurin-like phosphoesterase C-terminal" evidence="4">
    <location>
        <begin position="413"/>
        <end position="606"/>
    </location>
</feature>
<dbReference type="Pfam" id="PF16371">
    <property type="entry name" value="MetallophosN"/>
    <property type="match status" value="1"/>
</dbReference>